<organism evidence="1 2">
    <name type="scientific">Methylomarinum roseum</name>
    <dbReference type="NCBI Taxonomy" id="3067653"/>
    <lineage>
        <taxon>Bacteria</taxon>
        <taxon>Pseudomonadati</taxon>
        <taxon>Pseudomonadota</taxon>
        <taxon>Gammaproteobacteria</taxon>
        <taxon>Methylococcales</taxon>
        <taxon>Methylococcaceae</taxon>
        <taxon>Methylomarinum</taxon>
    </lineage>
</organism>
<evidence type="ECO:0000313" key="2">
    <source>
        <dbReference type="Proteomes" id="UP001225378"/>
    </source>
</evidence>
<name>A0AAU7NS48_9GAMM</name>
<reference evidence="1 2" key="1">
    <citation type="journal article" date="2024" name="Microbiology">
        <title>Methylomarinum rosea sp. nov., a novel halophilic methanotrophic bacterium from the hypersaline Lake Elton.</title>
        <authorList>
            <person name="Suleimanov R.Z."/>
            <person name="Oshkin I.Y."/>
            <person name="Danilova O.V."/>
            <person name="Suzina N.E."/>
            <person name="Dedysh S.N."/>
        </authorList>
    </citation>
    <scope>NUCLEOTIDE SEQUENCE [LARGE SCALE GENOMIC DNA]</scope>
    <source>
        <strain evidence="1 2">Ch1-1</strain>
    </source>
</reference>
<dbReference type="KEGG" id="mech:Q9L42_015635"/>
<dbReference type="RefSeq" id="WP_349431372.1">
    <property type="nucleotide sequence ID" value="NZ_CP157743.1"/>
</dbReference>
<keyword evidence="2" id="KW-1185">Reference proteome</keyword>
<sequence>MINKGYYETETTFIHCLGIIAERPPPIRGRERDSWASTKLRDTTGQSGSYIGQLLEARLRWEVAPKLVKLETGWAHLFKGDFANNTPGAPEDKGDADYFYAQSTLTF</sequence>
<dbReference type="Proteomes" id="UP001225378">
    <property type="component" value="Chromosome"/>
</dbReference>
<proteinExistence type="predicted"/>
<dbReference type="AlphaFoldDB" id="A0AAU7NS48"/>
<gene>
    <name evidence="1" type="ORF">Q9L42_015635</name>
</gene>
<evidence type="ECO:0008006" key="3">
    <source>
        <dbReference type="Google" id="ProtNLM"/>
    </source>
</evidence>
<dbReference type="EMBL" id="CP157743">
    <property type="protein sequence ID" value="XBS19779.1"/>
    <property type="molecule type" value="Genomic_DNA"/>
</dbReference>
<accession>A0AAU7NS48</accession>
<protein>
    <recommendedName>
        <fullName evidence="3">Alginate export domain-containing protein</fullName>
    </recommendedName>
</protein>
<evidence type="ECO:0000313" key="1">
    <source>
        <dbReference type="EMBL" id="XBS19779.1"/>
    </source>
</evidence>